<evidence type="ECO:0000313" key="7">
    <source>
        <dbReference type="Proteomes" id="UP000184334"/>
    </source>
</evidence>
<accession>A0A1M4YV89</accession>
<keyword evidence="7" id="KW-1185">Reference proteome</keyword>
<feature type="binding site" evidence="3 4">
    <location>
        <position position="10"/>
    </location>
    <ligand>
        <name>substrate</name>
    </ligand>
</feature>
<dbReference type="Pfam" id="PF00731">
    <property type="entry name" value="AIRC"/>
    <property type="match status" value="1"/>
</dbReference>
<dbReference type="OrthoDB" id="9791908at2"/>
<dbReference type="HAMAP" id="MF_01929">
    <property type="entry name" value="PurE_classI"/>
    <property type="match status" value="1"/>
</dbReference>
<keyword evidence="2 3" id="KW-0413">Isomerase</keyword>
<sequence>MPKVLIIAGSESDRNFVKQALDLFESWNVDYEFKIFSAHRNLLELTDYMKKLSSEFKVIITVAGLAAALPGVVSSLTSLPVIGVPRDVGPLNGIDALLSIVQMPKGVPVGTMGIGNHGMKNAAYFAKRILDLEEMK</sequence>
<dbReference type="InterPro" id="IPR000031">
    <property type="entry name" value="PurE_dom"/>
</dbReference>
<evidence type="ECO:0000256" key="1">
    <source>
        <dbReference type="ARBA" id="ARBA00022755"/>
    </source>
</evidence>
<dbReference type="AlphaFoldDB" id="A0A1M4YV89"/>
<feature type="binding site" evidence="3 4">
    <location>
        <position position="40"/>
    </location>
    <ligand>
        <name>substrate</name>
    </ligand>
</feature>
<dbReference type="PANTHER" id="PTHR23046:SF2">
    <property type="entry name" value="PHOSPHORIBOSYLAMINOIMIDAZOLE CARBOXYLASE"/>
    <property type="match status" value="1"/>
</dbReference>
<dbReference type="UniPathway" id="UPA00074">
    <property type="reaction ID" value="UER00943"/>
</dbReference>
<comment type="pathway">
    <text evidence="3">Purine metabolism; IMP biosynthesis via de novo pathway; 5-amino-1-(5-phospho-D-ribosyl)imidazole-4-carboxylate from 5-amino-1-(5-phospho-D-ribosyl)imidazole (N5-CAIR route): step 2/2.</text>
</comment>
<dbReference type="InterPro" id="IPR033747">
    <property type="entry name" value="PurE_ClassI"/>
</dbReference>
<dbReference type="SMART" id="SM01001">
    <property type="entry name" value="AIRC"/>
    <property type="match status" value="1"/>
</dbReference>
<dbReference type="PANTHER" id="PTHR23046">
    <property type="entry name" value="PHOSPHORIBOSYLAMINOIMIDAZOLE CARBOXYLASE CATALYTIC SUBUNIT"/>
    <property type="match status" value="1"/>
</dbReference>
<feature type="binding site" evidence="3 4">
    <location>
        <position position="13"/>
    </location>
    <ligand>
        <name>substrate</name>
    </ligand>
</feature>
<comment type="function">
    <text evidence="3">Catalyzes the conversion of N5-carboxyaminoimidazole ribonucleotide (N5-CAIR) to 4-carboxy-5-aminoimidazole ribonucleotide (CAIR).</text>
</comment>
<comment type="similarity">
    <text evidence="3">Belongs to the AIR carboxylase family. Class I subfamily.</text>
</comment>
<protein>
    <recommendedName>
        <fullName evidence="3">N5-carboxyaminoimidazole ribonucleotide mutase</fullName>
        <shortName evidence="3">N5-CAIR mutase</shortName>
        <ecNumber evidence="3">5.4.99.18</ecNumber>
    </recommendedName>
    <alternativeName>
        <fullName evidence="3">5-(carboxyamino)imidazole ribonucleotide mutase</fullName>
    </alternativeName>
</protein>
<dbReference type="Proteomes" id="UP000184334">
    <property type="component" value="Unassembled WGS sequence"/>
</dbReference>
<gene>
    <name evidence="3" type="primary">purE</name>
    <name evidence="6" type="ORF">SAMN02745164_01776</name>
</gene>
<organism evidence="6 7">
    <name type="scientific">Marinitoga hydrogenitolerans (strain DSM 16785 / JCM 12826 / AT1271)</name>
    <dbReference type="NCBI Taxonomy" id="1122195"/>
    <lineage>
        <taxon>Bacteria</taxon>
        <taxon>Thermotogati</taxon>
        <taxon>Thermotogota</taxon>
        <taxon>Thermotogae</taxon>
        <taxon>Petrotogales</taxon>
        <taxon>Petrotogaceae</taxon>
        <taxon>Marinitoga</taxon>
    </lineage>
</organism>
<dbReference type="Gene3D" id="3.40.50.1970">
    <property type="match status" value="1"/>
</dbReference>
<dbReference type="InterPro" id="IPR024694">
    <property type="entry name" value="PurE_prokaryotes"/>
</dbReference>
<dbReference type="PIRSF" id="PIRSF001338">
    <property type="entry name" value="AIR_carboxylase"/>
    <property type="match status" value="1"/>
</dbReference>
<name>A0A1M4YV89_MARH1</name>
<comment type="catalytic activity">
    <reaction evidence="3">
        <text>5-carboxyamino-1-(5-phospho-D-ribosyl)imidazole + H(+) = 5-amino-1-(5-phospho-D-ribosyl)imidazole-4-carboxylate</text>
        <dbReference type="Rhea" id="RHEA:13193"/>
        <dbReference type="ChEBI" id="CHEBI:15378"/>
        <dbReference type="ChEBI" id="CHEBI:58730"/>
        <dbReference type="ChEBI" id="CHEBI:77657"/>
        <dbReference type="EC" id="5.4.99.18"/>
    </reaction>
</comment>
<proteinExistence type="inferred from homology"/>
<reference evidence="6" key="1">
    <citation type="submission" date="2016-11" db="EMBL/GenBank/DDBJ databases">
        <authorList>
            <person name="Varghese N."/>
            <person name="Submissions S."/>
        </authorList>
    </citation>
    <scope>NUCLEOTIDE SEQUENCE [LARGE SCALE GENOMIC DNA]</scope>
    <source>
        <strain evidence="6">DSM 16785</strain>
    </source>
</reference>
<keyword evidence="1 3" id="KW-0658">Purine biosynthesis</keyword>
<evidence type="ECO:0000313" key="6">
    <source>
        <dbReference type="EMBL" id="SHF09693.1"/>
    </source>
</evidence>
<dbReference type="RefSeq" id="WP_072865518.1">
    <property type="nucleotide sequence ID" value="NZ_FQUI01000034.1"/>
</dbReference>
<dbReference type="GO" id="GO:0034023">
    <property type="term" value="F:5-(carboxyamino)imidazole ribonucleotide mutase activity"/>
    <property type="evidence" value="ECO:0007669"/>
    <property type="project" value="UniProtKB-UniRule"/>
</dbReference>
<evidence type="ECO:0000256" key="2">
    <source>
        <dbReference type="ARBA" id="ARBA00023235"/>
    </source>
</evidence>
<comment type="caution">
    <text evidence="6">The sequence shown here is derived from an EMBL/GenBank/DDBJ whole genome shotgun (WGS) entry which is preliminary data.</text>
</comment>
<evidence type="ECO:0000256" key="3">
    <source>
        <dbReference type="HAMAP-Rule" id="MF_01929"/>
    </source>
</evidence>
<dbReference type="SUPFAM" id="SSF52255">
    <property type="entry name" value="N5-CAIR mutase (phosphoribosylaminoimidazole carboxylase, PurE)"/>
    <property type="match status" value="1"/>
</dbReference>
<feature type="domain" description="PurE" evidence="5">
    <location>
        <begin position="2"/>
        <end position="136"/>
    </location>
</feature>
<evidence type="ECO:0000259" key="5">
    <source>
        <dbReference type="SMART" id="SM01001"/>
    </source>
</evidence>
<dbReference type="STRING" id="1122195.SAMN02745164_01776"/>
<evidence type="ECO:0000256" key="4">
    <source>
        <dbReference type="PIRSR" id="PIRSR001338-1"/>
    </source>
</evidence>
<dbReference type="GO" id="GO:0006189">
    <property type="term" value="P:'de novo' IMP biosynthetic process"/>
    <property type="evidence" value="ECO:0007669"/>
    <property type="project" value="UniProtKB-UniRule"/>
</dbReference>
<dbReference type="EMBL" id="FQUI01000034">
    <property type="protein sequence ID" value="SHF09693.1"/>
    <property type="molecule type" value="Genomic_DNA"/>
</dbReference>
<dbReference type="EC" id="5.4.99.18" evidence="3"/>